<evidence type="ECO:0000313" key="2">
    <source>
        <dbReference type="EMBL" id="OJD09592.1"/>
    </source>
</evidence>
<evidence type="ECO:0000256" key="1">
    <source>
        <dbReference type="SAM" id="MobiDB-lite"/>
    </source>
</evidence>
<dbReference type="Proteomes" id="UP000242791">
    <property type="component" value="Unassembled WGS sequence"/>
</dbReference>
<dbReference type="EMBL" id="LGTZ01003525">
    <property type="protein sequence ID" value="OJD09592.1"/>
    <property type="molecule type" value="Genomic_DNA"/>
</dbReference>
<feature type="region of interest" description="Disordered" evidence="1">
    <location>
        <begin position="35"/>
        <end position="54"/>
    </location>
</feature>
<keyword evidence="3" id="KW-1185">Reference proteome</keyword>
<evidence type="ECO:0000313" key="3">
    <source>
        <dbReference type="Proteomes" id="UP000242791"/>
    </source>
</evidence>
<gene>
    <name evidence="2" type="ORF">ACJ73_10202</name>
</gene>
<name>A0A1J9NZQ0_9EURO</name>
<protein>
    <submittedName>
        <fullName evidence="2">Uncharacterized protein</fullName>
    </submittedName>
</protein>
<organism evidence="2 3">
    <name type="scientific">Blastomyces percursus</name>
    <dbReference type="NCBI Taxonomy" id="1658174"/>
    <lineage>
        <taxon>Eukaryota</taxon>
        <taxon>Fungi</taxon>
        <taxon>Dikarya</taxon>
        <taxon>Ascomycota</taxon>
        <taxon>Pezizomycotina</taxon>
        <taxon>Eurotiomycetes</taxon>
        <taxon>Eurotiomycetidae</taxon>
        <taxon>Onygenales</taxon>
        <taxon>Ajellomycetaceae</taxon>
        <taxon>Blastomyces</taxon>
    </lineage>
</organism>
<comment type="caution">
    <text evidence="2">The sequence shown here is derived from an EMBL/GenBank/DDBJ whole genome shotgun (WGS) entry which is preliminary data.</text>
</comment>
<sequence length="123" mass="13868">MDQEEADEDDDSLNYSVKLEPTKYHMAPKIFGRLSSSKMSESRGPRSPNLSHGRGYIQYQGAELGRITTIFIHEMGGIKRIFFTLIPLHHVMHDRLLNLPILQDNSDNYTIVGLPAVQKGSIA</sequence>
<dbReference type="AlphaFoldDB" id="A0A1J9NZQ0"/>
<proteinExistence type="predicted"/>
<accession>A0A1J9NZQ0</accession>
<reference evidence="2 3" key="1">
    <citation type="submission" date="2015-08" db="EMBL/GenBank/DDBJ databases">
        <title>Emmonsia species relationships and genome sequence.</title>
        <authorList>
            <person name="Cuomo C.A."/>
            <person name="Schwartz I.S."/>
            <person name="Kenyon C."/>
            <person name="De Hoog G.S."/>
            <person name="Govender N.P."/>
            <person name="Botha A."/>
            <person name="Moreno L."/>
            <person name="De Vries M."/>
            <person name="Munoz J.F."/>
            <person name="Stielow J.B."/>
        </authorList>
    </citation>
    <scope>NUCLEOTIDE SEQUENCE [LARGE SCALE GENOMIC DNA]</scope>
    <source>
        <strain evidence="2 3">EI222</strain>
    </source>
</reference>
<dbReference type="VEuPathDB" id="FungiDB:ACJ73_10202"/>